<dbReference type="OrthoDB" id="10263234at2759"/>
<reference evidence="2 3" key="1">
    <citation type="journal article" date="2010" name="Cell">
        <title>The genome of Naegleria gruberi illuminates early eukaryotic versatility.</title>
        <authorList>
            <person name="Fritz-Laylin L.K."/>
            <person name="Prochnik S.E."/>
            <person name="Ginger M.L."/>
            <person name="Dacks J.B."/>
            <person name="Carpenter M.L."/>
            <person name="Field M.C."/>
            <person name="Kuo A."/>
            <person name="Paredez A."/>
            <person name="Chapman J."/>
            <person name="Pham J."/>
            <person name="Shu S."/>
            <person name="Neupane R."/>
            <person name="Cipriano M."/>
            <person name="Mancuso J."/>
            <person name="Tu H."/>
            <person name="Salamov A."/>
            <person name="Lindquist E."/>
            <person name="Shapiro H."/>
            <person name="Lucas S."/>
            <person name="Grigoriev I.V."/>
            <person name="Cande W.Z."/>
            <person name="Fulton C."/>
            <person name="Rokhsar D.S."/>
            <person name="Dawson S.C."/>
        </authorList>
    </citation>
    <scope>NUCLEOTIDE SEQUENCE [LARGE SCALE GENOMIC DNA]</scope>
    <source>
        <strain evidence="2 3">NEG-M</strain>
    </source>
</reference>
<keyword evidence="1" id="KW-1133">Transmembrane helix</keyword>
<dbReference type="KEGG" id="ngr:NAEGRDRAFT_69893"/>
<dbReference type="InParanoid" id="D2VLT5"/>
<keyword evidence="3" id="KW-1185">Reference proteome</keyword>
<evidence type="ECO:0000256" key="1">
    <source>
        <dbReference type="SAM" id="Phobius"/>
    </source>
</evidence>
<protein>
    <submittedName>
        <fullName evidence="2">Predicted protein</fullName>
    </submittedName>
</protein>
<feature type="transmembrane region" description="Helical" evidence="1">
    <location>
        <begin position="319"/>
        <end position="345"/>
    </location>
</feature>
<dbReference type="EMBL" id="GG738881">
    <property type="protein sequence ID" value="EFC42110.1"/>
    <property type="molecule type" value="Genomic_DNA"/>
</dbReference>
<keyword evidence="1" id="KW-0472">Membrane</keyword>
<feature type="transmembrane region" description="Helical" evidence="1">
    <location>
        <begin position="102"/>
        <end position="125"/>
    </location>
</feature>
<evidence type="ECO:0000313" key="2">
    <source>
        <dbReference type="EMBL" id="EFC42110.1"/>
    </source>
</evidence>
<name>D2VLT5_NAEGR</name>
<dbReference type="VEuPathDB" id="AmoebaDB:NAEGRDRAFT_69893"/>
<accession>D2VLT5</accession>
<dbReference type="AlphaFoldDB" id="D2VLT5"/>
<evidence type="ECO:0000313" key="3">
    <source>
        <dbReference type="Proteomes" id="UP000006671"/>
    </source>
</evidence>
<dbReference type="Proteomes" id="UP000006671">
    <property type="component" value="Unassembled WGS sequence"/>
</dbReference>
<feature type="transmembrane region" description="Helical" evidence="1">
    <location>
        <begin position="199"/>
        <end position="221"/>
    </location>
</feature>
<proteinExistence type="predicted"/>
<dbReference type="GeneID" id="8855572"/>
<sequence>MPSFNQAINLPSATRTSLLTLTKRTLIGIDILVLVVPSIVFAIWSSILLYDTIKIDNSLLIKNSKNYSDPFSVIIDENNNSSSIFNSTAVFANQDTGSYVPLIFQCLTFSILFGLTIADWLNVLIVSFGGEICERFALWRWKQKKIKENPSLVFSEETNERAEMEDAATDANIPPINEHWIDEDDTCEMAQTTCLAHGGFIIVKWIIMGGIILGLFSWFTYELLTTNNRLKGGKSILSGHDNNTIIGNPAVGSLDSTSAYWINSQLATPLNTTTNTTMDACATLFFTPVGTKSGSSFLMQRSKISSFGDSVFIYMLVRWLIFGLSLLISISVSILVACFGCCTCFSEKNNKKRKSNRIGENVIYRPLSTLSDEEDD</sequence>
<keyword evidence="1" id="KW-0812">Transmembrane</keyword>
<organism evidence="3">
    <name type="scientific">Naegleria gruberi</name>
    <name type="common">Amoeba</name>
    <dbReference type="NCBI Taxonomy" id="5762"/>
    <lineage>
        <taxon>Eukaryota</taxon>
        <taxon>Discoba</taxon>
        <taxon>Heterolobosea</taxon>
        <taxon>Tetramitia</taxon>
        <taxon>Eutetramitia</taxon>
        <taxon>Vahlkampfiidae</taxon>
        <taxon>Naegleria</taxon>
    </lineage>
</organism>
<dbReference type="OMA" id="PPINEHW"/>
<gene>
    <name evidence="2" type="ORF">NAEGRDRAFT_69893</name>
</gene>
<feature type="transmembrane region" description="Helical" evidence="1">
    <location>
        <begin position="25"/>
        <end position="50"/>
    </location>
</feature>
<dbReference type="RefSeq" id="XP_002674854.1">
    <property type="nucleotide sequence ID" value="XM_002674808.1"/>
</dbReference>